<evidence type="ECO:0000313" key="2">
    <source>
        <dbReference type="Proteomes" id="UP000095009"/>
    </source>
</evidence>
<gene>
    <name evidence="1" type="ORF">NADFUDRAFT_45381</name>
</gene>
<accession>A0A1E3PP46</accession>
<dbReference type="Proteomes" id="UP000095009">
    <property type="component" value="Unassembled WGS sequence"/>
</dbReference>
<protein>
    <submittedName>
        <fullName evidence="1">Uncharacterized protein</fullName>
    </submittedName>
</protein>
<name>A0A1E3PP46_9ASCO</name>
<keyword evidence="2" id="KW-1185">Reference proteome</keyword>
<dbReference type="AlphaFoldDB" id="A0A1E3PP46"/>
<reference evidence="1 2" key="1">
    <citation type="journal article" date="2016" name="Proc. Natl. Acad. Sci. U.S.A.">
        <title>Comparative genomics of biotechnologically important yeasts.</title>
        <authorList>
            <person name="Riley R."/>
            <person name="Haridas S."/>
            <person name="Wolfe K.H."/>
            <person name="Lopes M.R."/>
            <person name="Hittinger C.T."/>
            <person name="Goeker M."/>
            <person name="Salamov A.A."/>
            <person name="Wisecaver J.H."/>
            <person name="Long T.M."/>
            <person name="Calvey C.H."/>
            <person name="Aerts A.L."/>
            <person name="Barry K.W."/>
            <person name="Choi C."/>
            <person name="Clum A."/>
            <person name="Coughlan A.Y."/>
            <person name="Deshpande S."/>
            <person name="Douglass A.P."/>
            <person name="Hanson S.J."/>
            <person name="Klenk H.-P."/>
            <person name="LaButti K.M."/>
            <person name="Lapidus A."/>
            <person name="Lindquist E.A."/>
            <person name="Lipzen A.M."/>
            <person name="Meier-Kolthoff J.P."/>
            <person name="Ohm R.A."/>
            <person name="Otillar R.P."/>
            <person name="Pangilinan J.L."/>
            <person name="Peng Y."/>
            <person name="Rokas A."/>
            <person name="Rosa C.A."/>
            <person name="Scheuner C."/>
            <person name="Sibirny A.A."/>
            <person name="Slot J.C."/>
            <person name="Stielow J.B."/>
            <person name="Sun H."/>
            <person name="Kurtzman C.P."/>
            <person name="Blackwell M."/>
            <person name="Grigoriev I.V."/>
            <person name="Jeffries T.W."/>
        </authorList>
    </citation>
    <scope>NUCLEOTIDE SEQUENCE [LARGE SCALE GENOMIC DNA]</scope>
    <source>
        <strain evidence="1 2">DSM 6958</strain>
    </source>
</reference>
<organism evidence="1 2">
    <name type="scientific">Nadsonia fulvescens var. elongata DSM 6958</name>
    <dbReference type="NCBI Taxonomy" id="857566"/>
    <lineage>
        <taxon>Eukaryota</taxon>
        <taxon>Fungi</taxon>
        <taxon>Dikarya</taxon>
        <taxon>Ascomycota</taxon>
        <taxon>Saccharomycotina</taxon>
        <taxon>Dipodascomycetes</taxon>
        <taxon>Dipodascales</taxon>
        <taxon>Dipodascales incertae sedis</taxon>
        <taxon>Nadsonia</taxon>
    </lineage>
</organism>
<dbReference type="EMBL" id="KV454407">
    <property type="protein sequence ID" value="ODQ67205.1"/>
    <property type="molecule type" value="Genomic_DNA"/>
</dbReference>
<evidence type="ECO:0000313" key="1">
    <source>
        <dbReference type="EMBL" id="ODQ67205.1"/>
    </source>
</evidence>
<proteinExistence type="predicted"/>
<sequence length="52" mass="5656">MLRLGRLGPGNSIEIIQQIFNAPNKNLISSISRPLVVSLCTVQLLTPVCCFS</sequence>